<dbReference type="EMBL" id="CAJQZP010000693">
    <property type="protein sequence ID" value="CAG4979717.1"/>
    <property type="molecule type" value="Genomic_DNA"/>
</dbReference>
<dbReference type="GO" id="GO:0016301">
    <property type="term" value="F:kinase activity"/>
    <property type="evidence" value="ECO:0007669"/>
    <property type="project" value="InterPro"/>
</dbReference>
<evidence type="ECO:0000256" key="2">
    <source>
        <dbReference type="SAM" id="Phobius"/>
    </source>
</evidence>
<feature type="transmembrane region" description="Helical" evidence="2">
    <location>
        <begin position="6"/>
        <end position="24"/>
    </location>
</feature>
<feature type="domain" description="Pyruvate phosphate dikinase AMP/ATP-binding" evidence="4">
    <location>
        <begin position="433"/>
        <end position="752"/>
    </location>
</feature>
<dbReference type="PANTHER" id="PTHR43615:SF1">
    <property type="entry name" value="PPDK_N DOMAIN-CONTAINING PROTEIN"/>
    <property type="match status" value="1"/>
</dbReference>
<dbReference type="Pfam" id="PF00391">
    <property type="entry name" value="PEP-utilizers"/>
    <property type="match status" value="1"/>
</dbReference>
<dbReference type="InterPro" id="IPR008279">
    <property type="entry name" value="PEP-util_enz_mobile_dom"/>
</dbReference>
<feature type="domain" description="PEP-utilising enzyme mobile" evidence="3">
    <location>
        <begin position="1229"/>
        <end position="1299"/>
    </location>
</feature>
<dbReference type="GO" id="GO:0005524">
    <property type="term" value="F:ATP binding"/>
    <property type="evidence" value="ECO:0007669"/>
    <property type="project" value="InterPro"/>
</dbReference>
<protein>
    <submittedName>
        <fullName evidence="5">(apollo) hypothetical protein</fullName>
    </submittedName>
</protein>
<name>A0A8S3WTR7_PARAO</name>
<keyword evidence="6" id="KW-1185">Reference proteome</keyword>
<evidence type="ECO:0000256" key="1">
    <source>
        <dbReference type="ARBA" id="ARBA00007837"/>
    </source>
</evidence>
<comment type="similarity">
    <text evidence="1">Belongs to the PEP-utilizing enzyme family.</text>
</comment>
<organism evidence="5 6">
    <name type="scientific">Parnassius apollo</name>
    <name type="common">Apollo butterfly</name>
    <name type="synonym">Papilio apollo</name>
    <dbReference type="NCBI Taxonomy" id="110799"/>
    <lineage>
        <taxon>Eukaryota</taxon>
        <taxon>Metazoa</taxon>
        <taxon>Ecdysozoa</taxon>
        <taxon>Arthropoda</taxon>
        <taxon>Hexapoda</taxon>
        <taxon>Insecta</taxon>
        <taxon>Pterygota</taxon>
        <taxon>Neoptera</taxon>
        <taxon>Endopterygota</taxon>
        <taxon>Lepidoptera</taxon>
        <taxon>Glossata</taxon>
        <taxon>Ditrysia</taxon>
        <taxon>Papilionoidea</taxon>
        <taxon>Papilionidae</taxon>
        <taxon>Parnassiinae</taxon>
        <taxon>Parnassini</taxon>
        <taxon>Parnassius</taxon>
        <taxon>Parnassius</taxon>
    </lineage>
</organism>
<dbReference type="PANTHER" id="PTHR43615">
    <property type="entry name" value="PHOSPHOENOLPYRUVATE SYNTHASE-RELATED"/>
    <property type="match status" value="1"/>
</dbReference>
<dbReference type="Pfam" id="PF01326">
    <property type="entry name" value="PPDK_N"/>
    <property type="match status" value="1"/>
</dbReference>
<comment type="caution">
    <text evidence="5">The sequence shown here is derived from an EMBL/GenBank/DDBJ whole genome shotgun (WGS) entry which is preliminary data.</text>
</comment>
<dbReference type="InterPro" id="IPR051549">
    <property type="entry name" value="PEP_Utilizing_Enz"/>
</dbReference>
<evidence type="ECO:0000313" key="6">
    <source>
        <dbReference type="Proteomes" id="UP000691718"/>
    </source>
</evidence>
<dbReference type="OrthoDB" id="6123450at2759"/>
<keyword evidence="2" id="KW-0472">Membrane</keyword>
<evidence type="ECO:0000259" key="3">
    <source>
        <dbReference type="Pfam" id="PF00391"/>
    </source>
</evidence>
<proteinExistence type="inferred from homology"/>
<sequence length="1316" mass="147264">MDILDILLQAGLITGALVTYLIYFRRSTAKAGHYRGKEWNYPIKYLIALYAIKRWKARLPSKIMLKETPTVKLLEGWDTITIRATAPDGAILLLGIRQLYWRKTLAEVTLHVTLADGTTYKLPRHPEVLVGSWEGIENGWSAEGLKIQILEPEQRLRILYDGLLTRTEDNVTQHVRLNLIWASATSVIRHPEDWSEQLAARALALETWRDGSWAQMLEKCGDGSWLQWGAVQGRLQAYDDDGVPQRSEYLRLRGIRERSWSARNQACPRRAVTITACAKDGTAITLRGLSYKNTLTELISGCVRLPDYTIRPLISTDFMMSDFCETPEGIPEAYTITANTKGRSLKLVLRINDDGGRLLAGVSYKQDILYRSLAVEINGEHGAGILELSYESLAKTDPLVLPVTRSLRWLSEEVAGEVGFCVSFEDRAAACPNYVGGKGASLALLASVQKEEGYRVPPGFCLTTRALEQHLKVHPELVEAIKDIEAANEDYEEANFKEKCNKTVELFMKTEVTEDVKEEILRHLNSLRTKIKEDNRGLELRFAVRSSGVGEDSEATSAAGQNETVLGCVSDSDVLGAVQRCWASMFAFTSAYYRRQNGQACWCSGGVVVQALVAARAAGVLFTRHPRAGPARLLIAAAYGLGESVVSGSVEPDTITVRREENDLKIDKIELGSKKQRVTPDSNGVIVAEVSEADRGVACLSESEILKLAKIGVAQEELWGAGRDIEWAICDGEIFLLQARPITSLERWTEEELLHELDFPIMSDDELITFANTGEVLPKPVTPLTYDLVVTPLEKGVYQMVRSNGDGYDKTIIVTHNRCALVLYNSVYRRVPNEIDIGIRMSEMSLHGHKVADDNILNTALHRRRTNFIERSINTCKMFMTVFTTKSVMNDTIERVTKMKIDMDTSNPLQLLESISERQSEMQTFSYNHSNTTSASTVTQFVAMSVLLEGKADFTPEQCNEISTLLSSGDVLSAEVPLALAELNKKLEESGKVDEFRLQEPKSAMNWLRVNLPQVHIDVCKFLEQHGYRAIMEFDLATKPWTLVPEEFIKVLQSMRTAKENTHHTSKSNAEIVASLKTPQKSSTRRALRWILPLCHRSVRHREGTKAHLILAVHKLRLAVRRLARLLVRQWYLPDPDLIFFFRLNELRDYIERRNPAILRKAIQRQQFYPGWCKLKFAEINTGWLEPLNVQGLQVTVGDVRIEATSVCGGEVVARACVVKDLSEINQLQRGDILITHSTDIGWSPYFPLLSGIVTELGGLISHGAVIAREYGLPCIVGATSATDVFVTGDLLRLSGTAGVVERVHVEQDNNSKEQL</sequence>
<dbReference type="InterPro" id="IPR002192">
    <property type="entry name" value="PPDK_AMP/ATP-bd"/>
</dbReference>
<keyword evidence="2" id="KW-0812">Transmembrane</keyword>
<reference evidence="5" key="1">
    <citation type="submission" date="2021-04" db="EMBL/GenBank/DDBJ databases">
        <authorList>
            <person name="Tunstrom K."/>
        </authorList>
    </citation>
    <scope>NUCLEOTIDE SEQUENCE</scope>
</reference>
<dbReference type="Proteomes" id="UP000691718">
    <property type="component" value="Unassembled WGS sequence"/>
</dbReference>
<keyword evidence="2" id="KW-1133">Transmembrane helix</keyword>
<gene>
    <name evidence="5" type="ORF">PAPOLLO_LOCUS9989</name>
</gene>
<accession>A0A8S3WTR7</accession>
<evidence type="ECO:0000313" key="5">
    <source>
        <dbReference type="EMBL" id="CAG4979717.1"/>
    </source>
</evidence>
<evidence type="ECO:0000259" key="4">
    <source>
        <dbReference type="Pfam" id="PF01326"/>
    </source>
</evidence>